<dbReference type="EMBL" id="MPON01000001">
    <property type="protein sequence ID" value="OKA40933.1"/>
    <property type="molecule type" value="Genomic_DNA"/>
</dbReference>
<proteinExistence type="inferred from homology"/>
<gene>
    <name evidence="2" type="ORF">BJR07_03185</name>
</gene>
<dbReference type="AlphaFoldDB" id="A0A1C4D6J6"/>
<dbReference type="PANTHER" id="PTHR43175:SF1">
    <property type="entry name" value="CARBONIC ANHYDRASE-LIKE PROTEIN YBCF-RELATED"/>
    <property type="match status" value="1"/>
</dbReference>
<comment type="similarity">
    <text evidence="1">Belongs to the beta-class carbonic anhydrase family.</text>
</comment>
<evidence type="ECO:0000313" key="2">
    <source>
        <dbReference type="EMBL" id="OKA40933.1"/>
    </source>
</evidence>
<reference evidence="2 3" key="1">
    <citation type="submission" date="2016-11" db="EMBL/GenBank/DDBJ databases">
        <title>Identification of Bacillus cereus isolated from egg-white.</title>
        <authorList>
            <person name="Soni A."/>
            <person name="Oey I."/>
            <person name="Silcock P."/>
            <person name="Bremer P."/>
        </authorList>
    </citation>
    <scope>NUCLEOTIDE SEQUENCE [LARGE SCALE GENOMIC DNA]</scope>
    <source>
        <strain evidence="2 3">NZAS03</strain>
    </source>
</reference>
<dbReference type="RefSeq" id="WP_073515564.1">
    <property type="nucleotide sequence ID" value="NZ_MPOM01000003.1"/>
</dbReference>
<name>A0A1C4D6J6_BACCE</name>
<protein>
    <submittedName>
        <fullName evidence="2">Carbonic anhydrase</fullName>
    </submittedName>
</protein>
<organism evidence="2 3">
    <name type="scientific">Bacillus cereus</name>
    <dbReference type="NCBI Taxonomy" id="1396"/>
    <lineage>
        <taxon>Bacteria</taxon>
        <taxon>Bacillati</taxon>
        <taxon>Bacillota</taxon>
        <taxon>Bacilli</taxon>
        <taxon>Bacillales</taxon>
        <taxon>Bacillaceae</taxon>
        <taxon>Bacillus</taxon>
        <taxon>Bacillus cereus group</taxon>
    </lineage>
</organism>
<evidence type="ECO:0000313" key="3">
    <source>
        <dbReference type="Proteomes" id="UP000186535"/>
    </source>
</evidence>
<accession>A0A1C4D6J6</accession>
<dbReference type="SUPFAM" id="SSF53056">
    <property type="entry name" value="beta-carbonic anhydrase, cab"/>
    <property type="match status" value="1"/>
</dbReference>
<sequence length="173" mass="19846">MNSKNKKVLLLTDIEHGIEPIIQQVTNIQQENMLTIHSCDSVIVHPYGDIMRSIIIAIYQEKVEEIFVVGIEDKETSSVNLQTQHDFIKDNIELDYLFKNCMPEFSSGSLNAWLSGQENVSENIEKSIDMIRNHPLVPFDIKVHGFMIDRTGEKEMVVKIATNKVVKQMHSYV</sequence>
<dbReference type="GO" id="GO:0008270">
    <property type="term" value="F:zinc ion binding"/>
    <property type="evidence" value="ECO:0007669"/>
    <property type="project" value="InterPro"/>
</dbReference>
<dbReference type="InterPro" id="IPR036874">
    <property type="entry name" value="Carbonic_anhydrase_sf"/>
</dbReference>
<dbReference type="InterPro" id="IPR001765">
    <property type="entry name" value="Carbonic_anhydrase"/>
</dbReference>
<dbReference type="GO" id="GO:0004089">
    <property type="term" value="F:carbonate dehydratase activity"/>
    <property type="evidence" value="ECO:0007669"/>
    <property type="project" value="InterPro"/>
</dbReference>
<dbReference type="Gene3D" id="3.40.1050.10">
    <property type="entry name" value="Carbonic anhydrase"/>
    <property type="match status" value="1"/>
</dbReference>
<dbReference type="PANTHER" id="PTHR43175">
    <property type="entry name" value="CARBONIC ANHYDRASE"/>
    <property type="match status" value="1"/>
</dbReference>
<dbReference type="Proteomes" id="UP000186535">
    <property type="component" value="Unassembled WGS sequence"/>
</dbReference>
<evidence type="ECO:0000256" key="1">
    <source>
        <dbReference type="ARBA" id="ARBA00006217"/>
    </source>
</evidence>
<comment type="caution">
    <text evidence="2">The sequence shown here is derived from an EMBL/GenBank/DDBJ whole genome shotgun (WGS) entry which is preliminary data.</text>
</comment>